<dbReference type="PRINTS" id="PR00081">
    <property type="entry name" value="GDHRDH"/>
</dbReference>
<name>A0A1H0UN74_9ACTN</name>
<dbReference type="EMBL" id="FNIR01000021">
    <property type="protein sequence ID" value="SDP67520.1"/>
    <property type="molecule type" value="Genomic_DNA"/>
</dbReference>
<dbReference type="STRING" id="1052260.SAMN05660199_04578"/>
<dbReference type="FunFam" id="3.40.50.720:FF:000084">
    <property type="entry name" value="Short-chain dehydrogenase reductase"/>
    <property type="match status" value="1"/>
</dbReference>
<keyword evidence="2" id="KW-0560">Oxidoreductase</keyword>
<feature type="compositionally biased region" description="Low complexity" evidence="3">
    <location>
        <begin position="125"/>
        <end position="140"/>
    </location>
</feature>
<dbReference type="Proteomes" id="UP000199088">
    <property type="component" value="Unassembled WGS sequence"/>
</dbReference>
<gene>
    <name evidence="4" type="ORF">SAMN05660199_04578</name>
</gene>
<feature type="region of interest" description="Disordered" evidence="3">
    <location>
        <begin position="125"/>
        <end position="144"/>
    </location>
</feature>
<dbReference type="InterPro" id="IPR050259">
    <property type="entry name" value="SDR"/>
</dbReference>
<accession>A0A1H0UN74</accession>
<dbReference type="SUPFAM" id="SSF51735">
    <property type="entry name" value="NAD(P)-binding Rossmann-fold domains"/>
    <property type="match status" value="1"/>
</dbReference>
<organism evidence="4 5">
    <name type="scientific">Klenkia soli</name>
    <dbReference type="NCBI Taxonomy" id="1052260"/>
    <lineage>
        <taxon>Bacteria</taxon>
        <taxon>Bacillati</taxon>
        <taxon>Actinomycetota</taxon>
        <taxon>Actinomycetes</taxon>
        <taxon>Geodermatophilales</taxon>
        <taxon>Geodermatophilaceae</taxon>
        <taxon>Klenkia</taxon>
    </lineage>
</organism>
<dbReference type="AlphaFoldDB" id="A0A1H0UN74"/>
<dbReference type="CDD" id="cd05233">
    <property type="entry name" value="SDR_c"/>
    <property type="match status" value="1"/>
</dbReference>
<comment type="similarity">
    <text evidence="1">Belongs to the short-chain dehydrogenases/reductases (SDR) family.</text>
</comment>
<dbReference type="InterPro" id="IPR036291">
    <property type="entry name" value="NAD(P)-bd_dom_sf"/>
</dbReference>
<dbReference type="PANTHER" id="PTHR42879">
    <property type="entry name" value="3-OXOACYL-(ACYL-CARRIER-PROTEIN) REDUCTASE"/>
    <property type="match status" value="1"/>
</dbReference>
<keyword evidence="5" id="KW-1185">Reference proteome</keyword>
<evidence type="ECO:0000313" key="4">
    <source>
        <dbReference type="EMBL" id="SDP67520.1"/>
    </source>
</evidence>
<evidence type="ECO:0000256" key="3">
    <source>
        <dbReference type="SAM" id="MobiDB-lite"/>
    </source>
</evidence>
<dbReference type="Pfam" id="PF13561">
    <property type="entry name" value="adh_short_C2"/>
    <property type="match status" value="1"/>
</dbReference>
<evidence type="ECO:0000256" key="1">
    <source>
        <dbReference type="ARBA" id="ARBA00006484"/>
    </source>
</evidence>
<dbReference type="InterPro" id="IPR002347">
    <property type="entry name" value="SDR_fam"/>
</dbReference>
<reference evidence="5" key="1">
    <citation type="submission" date="2016-10" db="EMBL/GenBank/DDBJ databases">
        <authorList>
            <person name="Varghese N."/>
            <person name="Submissions S."/>
        </authorList>
    </citation>
    <scope>NUCLEOTIDE SEQUENCE [LARGE SCALE GENOMIC DNA]</scope>
    <source>
        <strain evidence="5">DSM 45843</strain>
    </source>
</reference>
<proteinExistence type="inferred from homology"/>
<protein>
    <submittedName>
        <fullName evidence="4">NAD(P)-dependent dehydrogenase, short-chain alcohol dehydrogenase family</fullName>
    </submittedName>
</protein>
<dbReference type="Gene3D" id="3.40.50.720">
    <property type="entry name" value="NAD(P)-binding Rossmann-like Domain"/>
    <property type="match status" value="1"/>
</dbReference>
<dbReference type="PANTHER" id="PTHR42879:SF2">
    <property type="entry name" value="3-OXOACYL-[ACYL-CARRIER-PROTEIN] REDUCTASE FABG"/>
    <property type="match status" value="1"/>
</dbReference>
<sequence length="411" mass="43099">MPSVTRPDVQQAGERADLTGLGRPELAELADHLQPGERVLDVGTPLHAGVFGLLVLTDRRLLFRKVGRQATAVALDLADVEGVEWKRSFRGRSRLAVQTRDDELVFTELPNEQGAAIESGLRAARTTPRPAAPPARSAVPAPAPQTGGVRLDLAGRTALVTGSSQGIGLAIATGLARAGAAVVLTARGEARLAAAADQVRAAAEGAEVTTVAADVTSDAGTATLLAAVPDVDVLVNNLGVFGAQPALEIPDDEWRRYFEVNVLTAVRLIRAYLPGMRERGWGRALQIASDSAVVTPAEMVQYGVSTTALLAVSRGFAKEAAGSGVTVNSVIAGPTHTAGVEEFVRSLVGDLPWDDAQREFMRVHRPQSLLQRLIEPEEIANMVVYLASPLASATTGGALRVDGGYVDSILP</sequence>
<evidence type="ECO:0000256" key="2">
    <source>
        <dbReference type="ARBA" id="ARBA00023002"/>
    </source>
</evidence>
<dbReference type="GO" id="GO:0016491">
    <property type="term" value="F:oxidoreductase activity"/>
    <property type="evidence" value="ECO:0007669"/>
    <property type="project" value="UniProtKB-KW"/>
</dbReference>
<evidence type="ECO:0000313" key="5">
    <source>
        <dbReference type="Proteomes" id="UP000199088"/>
    </source>
</evidence>